<evidence type="ECO:0000256" key="1">
    <source>
        <dbReference type="SAM" id="MobiDB-lite"/>
    </source>
</evidence>
<evidence type="ECO:0000259" key="2">
    <source>
        <dbReference type="Pfam" id="PF06488"/>
    </source>
</evidence>
<organism evidence="3 4">
    <name type="scientific">Helcococcus bovis</name>
    <dbReference type="NCBI Taxonomy" id="3153252"/>
    <lineage>
        <taxon>Bacteria</taxon>
        <taxon>Bacillati</taxon>
        <taxon>Bacillota</taxon>
        <taxon>Tissierellia</taxon>
        <taxon>Tissierellales</taxon>
        <taxon>Peptoniphilaceae</taxon>
        <taxon>Helcococcus</taxon>
    </lineage>
</organism>
<gene>
    <name evidence="3" type="ORF">ABGF40_05555</name>
</gene>
<feature type="compositionally biased region" description="Basic and acidic residues" evidence="1">
    <location>
        <begin position="154"/>
        <end position="165"/>
    </location>
</feature>
<dbReference type="EMBL" id="JBFNFH010000012">
    <property type="protein sequence ID" value="MFM1525136.1"/>
    <property type="molecule type" value="Genomic_DNA"/>
</dbReference>
<feature type="region of interest" description="Disordered" evidence="1">
    <location>
        <begin position="133"/>
        <end position="169"/>
    </location>
</feature>
<comment type="caution">
    <text evidence="3">The sequence shown here is derived from an EMBL/GenBank/DDBJ whole genome shotgun (WGS) entry which is preliminary data.</text>
</comment>
<dbReference type="Proteomes" id="UP001629536">
    <property type="component" value="Unassembled WGS sequence"/>
</dbReference>
<proteinExistence type="predicted"/>
<feature type="domain" description="Phage tail tube protein N-terminal" evidence="2">
    <location>
        <begin position="12"/>
        <end position="153"/>
    </location>
</feature>
<dbReference type="InterPro" id="IPR046764">
    <property type="entry name" value="L_lac_phage_MSP_N"/>
</dbReference>
<reference evidence="3 4" key="1">
    <citation type="journal article" date="2024" name="Front. Microbiol.">
        <title>Pangenomic and biochemical analyses of Helcococcus ovis reveal widespread tetracycline resistance and a novel bacterial species, Helcococcus bovis.</title>
        <authorList>
            <person name="Cunha F."/>
            <person name="Zhai Y."/>
            <person name="Casaro S."/>
            <person name="Jones K.L."/>
            <person name="Hernandez M."/>
            <person name="Bisinotto R.S."/>
            <person name="Kariyawasam S."/>
            <person name="Brown M.B."/>
            <person name="Phillips A."/>
            <person name="Jeong K.C."/>
            <person name="Galvao K.N."/>
        </authorList>
    </citation>
    <scope>NUCLEOTIDE SEQUENCE [LARGE SCALE GENOMIC DNA]</scope>
    <source>
        <strain evidence="3 4">KG197</strain>
    </source>
</reference>
<accession>A0ABW9F6T3</accession>
<dbReference type="RefSeq" id="WP_408126685.1">
    <property type="nucleotide sequence ID" value="NZ_JBFNFH010000012.1"/>
</dbReference>
<evidence type="ECO:0000313" key="4">
    <source>
        <dbReference type="Proteomes" id="UP001629536"/>
    </source>
</evidence>
<dbReference type="Pfam" id="PF06488">
    <property type="entry name" value="L_lac_phage_MSP"/>
    <property type="match status" value="1"/>
</dbReference>
<keyword evidence="4" id="KW-1185">Reference proteome</keyword>
<evidence type="ECO:0000313" key="3">
    <source>
        <dbReference type="EMBL" id="MFM1525136.1"/>
    </source>
</evidence>
<sequence>MANKVKYNLKNVHAAKLTKTQEGTFTYETPKPIPGAVSISLEAEGESSPFYADGIVYFRSTSNNGYSGDLEIALIPEWFRTDILKEELDKNGVLVEKASIKETEKFALLFEFDGDEKAIRHVLYNCSTSRPSIESETKEESISPGTEKLTLTADPREDGLVKSRTGDATQDTSYQNWYKSVYLPTPKTETVSPTGRAGS</sequence>
<dbReference type="NCBIfam" id="TIGR01603">
    <property type="entry name" value="maj_tail_phi13"/>
    <property type="match status" value="1"/>
</dbReference>
<protein>
    <submittedName>
        <fullName evidence="3">Major tail protein</fullName>
    </submittedName>
</protein>
<name>A0ABW9F6T3_9FIRM</name>
<dbReference type="InterPro" id="IPR006490">
    <property type="entry name" value="Maj_tail_phi13"/>
</dbReference>